<gene>
    <name evidence="3" type="ORF">HKX69_29745</name>
</gene>
<organism evidence="3 4">
    <name type="scientific">Streptomyces argyrophylli</name>
    <dbReference type="NCBI Taxonomy" id="2726118"/>
    <lineage>
        <taxon>Bacteria</taxon>
        <taxon>Bacillati</taxon>
        <taxon>Actinomycetota</taxon>
        <taxon>Actinomycetes</taxon>
        <taxon>Kitasatosporales</taxon>
        <taxon>Streptomycetaceae</taxon>
        <taxon>Streptomyces</taxon>
    </lineage>
</organism>
<accession>A0A6M4PT49</accession>
<evidence type="ECO:0000256" key="2">
    <source>
        <dbReference type="ARBA" id="ARBA00023026"/>
    </source>
</evidence>
<protein>
    <submittedName>
        <fullName evidence="3">Phosphoesterase</fullName>
    </submittedName>
</protein>
<dbReference type="InterPro" id="IPR017850">
    <property type="entry name" value="Alkaline_phosphatase_core_sf"/>
</dbReference>
<evidence type="ECO:0000313" key="4">
    <source>
        <dbReference type="Proteomes" id="UP000502641"/>
    </source>
</evidence>
<dbReference type="KEGG" id="sarg:HKX69_29745"/>
<keyword evidence="4" id="KW-1185">Reference proteome</keyword>
<proteinExistence type="predicted"/>
<dbReference type="InterPro" id="IPR007312">
    <property type="entry name" value="Phosphoesterase"/>
</dbReference>
<name>A0A6M4PT49_9ACTN</name>
<dbReference type="GO" id="GO:0009395">
    <property type="term" value="P:phospholipid catabolic process"/>
    <property type="evidence" value="ECO:0007669"/>
    <property type="project" value="TreeGrafter"/>
</dbReference>
<evidence type="ECO:0000256" key="1">
    <source>
        <dbReference type="ARBA" id="ARBA00022801"/>
    </source>
</evidence>
<dbReference type="PANTHER" id="PTHR31956">
    <property type="entry name" value="NON-SPECIFIC PHOSPHOLIPASE C4-RELATED"/>
    <property type="match status" value="1"/>
</dbReference>
<dbReference type="PANTHER" id="PTHR31956:SF1">
    <property type="entry name" value="NON-SPECIFIC PHOSPHOLIPASE C1"/>
    <property type="match status" value="1"/>
</dbReference>
<dbReference type="Gene3D" id="3.40.720.10">
    <property type="entry name" value="Alkaline Phosphatase, subunit A"/>
    <property type="match status" value="2"/>
</dbReference>
<keyword evidence="2" id="KW-0843">Virulence</keyword>
<dbReference type="GO" id="GO:0042578">
    <property type="term" value="F:phosphoric ester hydrolase activity"/>
    <property type="evidence" value="ECO:0007669"/>
    <property type="project" value="UniProtKB-ARBA"/>
</dbReference>
<reference evidence="3 4" key="1">
    <citation type="submission" date="2020-05" db="EMBL/GenBank/DDBJ databases">
        <authorList>
            <person name="Li K."/>
        </authorList>
    </citation>
    <scope>NUCLEOTIDE SEQUENCE [LARGE SCALE GENOMIC DNA]</scope>
    <source>
        <strain evidence="4">jing01</strain>
    </source>
</reference>
<dbReference type="EMBL" id="CP053189">
    <property type="protein sequence ID" value="QJS13163.1"/>
    <property type="molecule type" value="Genomic_DNA"/>
</dbReference>
<dbReference type="Pfam" id="PF04185">
    <property type="entry name" value="Phosphoesterase"/>
    <property type="match status" value="1"/>
</dbReference>
<dbReference type="Proteomes" id="UP000502641">
    <property type="component" value="Chromosome"/>
</dbReference>
<dbReference type="RefSeq" id="WP_171158447.1">
    <property type="nucleotide sequence ID" value="NZ_CP053189.1"/>
</dbReference>
<dbReference type="AlphaFoldDB" id="A0A6M4PT49"/>
<sequence length="450" mass="49013">MTSDTAPLDRVDHLVVLMLENRSLDNMLGFLYTDQGNRSPRGDAFEGLTGAEANPDGNGGKVTVFRIDPAEPGAYFMPGSIPGEEFDRVNVQLFGTEHPPTPVPDATNDGFVIDYAQVYPTRSGNSPDVTASDIMGCFTPEGVPVLSGLARGYAVCDHWYCSVPTQTLPNRAFALAGTSLGYLLDKTSLQLAEQTQRPLFDTPSIFGRLGDAFDWMVYGYNKWPKTMADFPDTQRAGMRHFGQFMDFAKAAAGGRLPAFTFLEPSWGTTGNSQHPHDDVALGERLVYDTYQVLRRGPDWARTLLVVTYDEHGGCYDHVPPPAGATPPDDIRGVEFDFDFTRFGVRVPAVLVSPLIEPGTVFRVPDDSAPLDHTSLLKTIGQRWGLEPLTGRDAAAPGIGDVLTLERPRDDDPLSDVLVPVSRGGNPARTETSHLDAAYHSLVAANLIPRM</sequence>
<evidence type="ECO:0000313" key="3">
    <source>
        <dbReference type="EMBL" id="QJS13163.1"/>
    </source>
</evidence>
<keyword evidence="1" id="KW-0378">Hydrolase</keyword>